<sequence>MPPQLFTNAPLSFTLWPPCSVTDAFVPEPLSGSAAGGLLGEELGVGQSADGFMTPCDRRALRRTPPPPQTGSRGPRL</sequence>
<organism evidence="2 3">
    <name type="scientific">Anguilla anguilla</name>
    <name type="common">European freshwater eel</name>
    <name type="synonym">Muraena anguilla</name>
    <dbReference type="NCBI Taxonomy" id="7936"/>
    <lineage>
        <taxon>Eukaryota</taxon>
        <taxon>Metazoa</taxon>
        <taxon>Chordata</taxon>
        <taxon>Craniata</taxon>
        <taxon>Vertebrata</taxon>
        <taxon>Euteleostomi</taxon>
        <taxon>Actinopterygii</taxon>
        <taxon>Neopterygii</taxon>
        <taxon>Teleostei</taxon>
        <taxon>Anguilliformes</taxon>
        <taxon>Anguillidae</taxon>
        <taxon>Anguilla</taxon>
    </lineage>
</organism>
<gene>
    <name evidence="2" type="ORF">ANANG_G00246460</name>
</gene>
<evidence type="ECO:0000256" key="1">
    <source>
        <dbReference type="SAM" id="MobiDB-lite"/>
    </source>
</evidence>
<name>A0A9D3LVN1_ANGAN</name>
<dbReference type="AlphaFoldDB" id="A0A9D3LVN1"/>
<evidence type="ECO:0000313" key="3">
    <source>
        <dbReference type="Proteomes" id="UP001044222"/>
    </source>
</evidence>
<keyword evidence="3" id="KW-1185">Reference proteome</keyword>
<comment type="caution">
    <text evidence="2">The sequence shown here is derived from an EMBL/GenBank/DDBJ whole genome shotgun (WGS) entry which is preliminary data.</text>
</comment>
<reference evidence="2" key="1">
    <citation type="submission" date="2021-01" db="EMBL/GenBank/DDBJ databases">
        <title>A chromosome-scale assembly of European eel, Anguilla anguilla.</title>
        <authorList>
            <person name="Henkel C."/>
            <person name="Jong-Raadsen S.A."/>
            <person name="Dufour S."/>
            <person name="Weltzien F.-A."/>
            <person name="Palstra A.P."/>
            <person name="Pelster B."/>
            <person name="Spaink H.P."/>
            <person name="Van Den Thillart G.E."/>
            <person name="Jansen H."/>
            <person name="Zahm M."/>
            <person name="Klopp C."/>
            <person name="Cedric C."/>
            <person name="Louis A."/>
            <person name="Berthelot C."/>
            <person name="Parey E."/>
            <person name="Roest Crollius H."/>
            <person name="Montfort J."/>
            <person name="Robinson-Rechavi M."/>
            <person name="Bucao C."/>
            <person name="Bouchez O."/>
            <person name="Gislard M."/>
            <person name="Lluch J."/>
            <person name="Milhes M."/>
            <person name="Lampietro C."/>
            <person name="Lopez Roques C."/>
            <person name="Donnadieu C."/>
            <person name="Braasch I."/>
            <person name="Desvignes T."/>
            <person name="Postlethwait J."/>
            <person name="Bobe J."/>
            <person name="Guiguen Y."/>
            <person name="Dirks R."/>
        </authorList>
    </citation>
    <scope>NUCLEOTIDE SEQUENCE</scope>
    <source>
        <strain evidence="2">Tag_6206</strain>
        <tissue evidence="2">Liver</tissue>
    </source>
</reference>
<dbReference type="EMBL" id="JAFIRN010000014">
    <property type="protein sequence ID" value="KAG5835668.1"/>
    <property type="molecule type" value="Genomic_DNA"/>
</dbReference>
<proteinExistence type="predicted"/>
<feature type="region of interest" description="Disordered" evidence="1">
    <location>
        <begin position="49"/>
        <end position="77"/>
    </location>
</feature>
<protein>
    <submittedName>
        <fullName evidence="2">Uncharacterized protein</fullName>
    </submittedName>
</protein>
<dbReference type="Proteomes" id="UP001044222">
    <property type="component" value="Chromosome 14"/>
</dbReference>
<accession>A0A9D3LVN1</accession>
<evidence type="ECO:0000313" key="2">
    <source>
        <dbReference type="EMBL" id="KAG5835668.1"/>
    </source>
</evidence>